<name>A0ABQ9GYW2_9NEOP</name>
<reference evidence="1 2" key="1">
    <citation type="submission" date="2023-02" db="EMBL/GenBank/DDBJ databases">
        <title>LHISI_Scaffold_Assembly.</title>
        <authorList>
            <person name="Stuart O.P."/>
            <person name="Cleave R."/>
            <person name="Magrath M.J.L."/>
            <person name="Mikheyev A.S."/>
        </authorList>
    </citation>
    <scope>NUCLEOTIDE SEQUENCE [LARGE SCALE GENOMIC DNA]</scope>
    <source>
        <strain evidence="1">Daus_M_001</strain>
        <tissue evidence="1">Leg muscle</tissue>
    </source>
</reference>
<evidence type="ECO:0008006" key="3">
    <source>
        <dbReference type="Google" id="ProtNLM"/>
    </source>
</evidence>
<evidence type="ECO:0000313" key="2">
    <source>
        <dbReference type="Proteomes" id="UP001159363"/>
    </source>
</evidence>
<comment type="caution">
    <text evidence="1">The sequence shown here is derived from an EMBL/GenBank/DDBJ whole genome shotgun (WGS) entry which is preliminary data.</text>
</comment>
<keyword evidence="2" id="KW-1185">Reference proteome</keyword>
<gene>
    <name evidence="1" type="ORF">PR048_021688</name>
</gene>
<protein>
    <recommendedName>
        <fullName evidence="3">DUF4817 domain-containing protein</fullName>
    </recommendedName>
</protein>
<evidence type="ECO:0000313" key="1">
    <source>
        <dbReference type="EMBL" id="KAJ8877234.1"/>
    </source>
</evidence>
<sequence>MDYSSLELADAYFVYGLANGNSSAAQSLYHARFPNRTLEAIYRCLKEHKTFKSITGGSAYGRRELPNFSTQQVATTYNVDQMGCGECCMKVLCIRAIYSMFRP</sequence>
<organism evidence="1 2">
    <name type="scientific">Dryococelus australis</name>
    <dbReference type="NCBI Taxonomy" id="614101"/>
    <lineage>
        <taxon>Eukaryota</taxon>
        <taxon>Metazoa</taxon>
        <taxon>Ecdysozoa</taxon>
        <taxon>Arthropoda</taxon>
        <taxon>Hexapoda</taxon>
        <taxon>Insecta</taxon>
        <taxon>Pterygota</taxon>
        <taxon>Neoptera</taxon>
        <taxon>Polyneoptera</taxon>
        <taxon>Phasmatodea</taxon>
        <taxon>Verophasmatodea</taxon>
        <taxon>Anareolatae</taxon>
        <taxon>Phasmatidae</taxon>
        <taxon>Eurycanthinae</taxon>
        <taxon>Dryococelus</taxon>
    </lineage>
</organism>
<accession>A0ABQ9GYW2</accession>
<dbReference type="Proteomes" id="UP001159363">
    <property type="component" value="Chromosome 7"/>
</dbReference>
<dbReference type="EMBL" id="JARBHB010000008">
    <property type="protein sequence ID" value="KAJ8877234.1"/>
    <property type="molecule type" value="Genomic_DNA"/>
</dbReference>
<proteinExistence type="predicted"/>